<evidence type="ECO:0000313" key="2">
    <source>
        <dbReference type="EMBL" id="CAH1253209.1"/>
    </source>
</evidence>
<reference evidence="2" key="1">
    <citation type="submission" date="2022-01" db="EMBL/GenBank/DDBJ databases">
        <authorList>
            <person name="Braso-Vives M."/>
        </authorList>
    </citation>
    <scope>NUCLEOTIDE SEQUENCE</scope>
</reference>
<evidence type="ECO:0000313" key="3">
    <source>
        <dbReference type="Proteomes" id="UP000838412"/>
    </source>
</evidence>
<feature type="region of interest" description="Disordered" evidence="1">
    <location>
        <begin position="1"/>
        <end position="33"/>
    </location>
</feature>
<dbReference type="EMBL" id="OV696687">
    <property type="protein sequence ID" value="CAH1253209.1"/>
    <property type="molecule type" value="Genomic_DNA"/>
</dbReference>
<accession>A0A8K0EM32</accession>
<dbReference type="Proteomes" id="UP000838412">
    <property type="component" value="Chromosome 2"/>
</dbReference>
<protein>
    <submittedName>
        <fullName evidence="2">Hypp1115 protein</fullName>
    </submittedName>
</protein>
<name>A0A8K0EM32_BRALA</name>
<proteinExistence type="predicted"/>
<dbReference type="AlphaFoldDB" id="A0A8K0EM32"/>
<gene>
    <name evidence="2" type="primary">Hypp1115</name>
    <name evidence="2" type="ORF">BLAG_LOCUS13059</name>
</gene>
<evidence type="ECO:0000256" key="1">
    <source>
        <dbReference type="SAM" id="MobiDB-lite"/>
    </source>
</evidence>
<sequence length="109" mass="12723">MRKRRQTRYTVGGASSRPPRCNPAEFRLERNPVPIPPKKRERDLCWPHSEFNARLDDVTQCASAGRRATLWEEPAPDLPCAILRNSAWSAIPYRFHPRRERLVLATFRV</sequence>
<organism evidence="2 3">
    <name type="scientific">Branchiostoma lanceolatum</name>
    <name type="common">Common lancelet</name>
    <name type="synonym">Amphioxus lanceolatum</name>
    <dbReference type="NCBI Taxonomy" id="7740"/>
    <lineage>
        <taxon>Eukaryota</taxon>
        <taxon>Metazoa</taxon>
        <taxon>Chordata</taxon>
        <taxon>Cephalochordata</taxon>
        <taxon>Leptocardii</taxon>
        <taxon>Amphioxiformes</taxon>
        <taxon>Branchiostomatidae</taxon>
        <taxon>Branchiostoma</taxon>
    </lineage>
</organism>
<keyword evidence="3" id="KW-1185">Reference proteome</keyword>